<dbReference type="EMBL" id="CP118605">
    <property type="protein sequence ID" value="WGL15699.1"/>
    <property type="molecule type" value="Genomic_DNA"/>
</dbReference>
<evidence type="ECO:0000313" key="2">
    <source>
        <dbReference type="Proteomes" id="UP001236500"/>
    </source>
</evidence>
<protein>
    <submittedName>
        <fullName evidence="1">DUF945 family protein</fullName>
    </submittedName>
</protein>
<sequence>MKALRFILISLTSLLLLVALIAPRVIGPKVEEVLQQQLANQPNIELTGYQRGWFGAEALTLLNGKDGITEAYTEIQHGPLLFTRGGPRVGVIYAETRLTGQQLEPALRQQLEAYYGAIGTDVKNSPVIVETLVGTNNRVVNTLHLLPINRQEGDQQIQFKGAEIRIVTDYQGRQQDSHFELGEFVRMDGHREALYLQSGRGEFNLAPSGAGTLQLKLPLVRTNNDSGPLELRDAVIDYRGELVAARTLKVQTNITLPEIQSATPATSLNQQTLLPAVSYEDLHHYLYSLLLTPASQRNWARVFDRPLQIQQQLDIKTANGTMQLQVDANWQGMPRRYDRNNKFFWLDALNGTANINAAEQALMQSPLIMQATTLKQYGLLLENNGELSMQLQFDRGNLIVNGQQLPADLFMLAMTSTL</sequence>
<dbReference type="Pfam" id="PF06097">
    <property type="entry name" value="DUF945"/>
    <property type="match status" value="1"/>
</dbReference>
<name>A0ABY8NBB1_9GAMM</name>
<keyword evidence="2" id="KW-1185">Reference proteome</keyword>
<dbReference type="RefSeq" id="WP_280318735.1">
    <property type="nucleotide sequence ID" value="NZ_CP118605.1"/>
</dbReference>
<dbReference type="Proteomes" id="UP001236500">
    <property type="component" value="Chromosome"/>
</dbReference>
<proteinExistence type="predicted"/>
<accession>A0ABY8NBB1</accession>
<reference evidence="1 2" key="1">
    <citation type="submission" date="2023-02" db="EMBL/GenBank/DDBJ databases">
        <title>Description and genomic characterization of Microbulbifer bruguierae sp. nov., isolated from the sediment of mangrove plant Bruguiera sexangula.</title>
        <authorList>
            <person name="Long M."/>
        </authorList>
    </citation>
    <scope>NUCLEOTIDE SEQUENCE [LARGE SCALE GENOMIC DNA]</scope>
    <source>
        <strain evidence="1 2">H12</strain>
    </source>
</reference>
<organism evidence="1 2">
    <name type="scientific">Microbulbifer bruguierae</name>
    <dbReference type="NCBI Taxonomy" id="3029061"/>
    <lineage>
        <taxon>Bacteria</taxon>
        <taxon>Pseudomonadati</taxon>
        <taxon>Pseudomonadota</taxon>
        <taxon>Gammaproteobacteria</taxon>
        <taxon>Cellvibrionales</taxon>
        <taxon>Microbulbiferaceae</taxon>
        <taxon>Microbulbifer</taxon>
    </lineage>
</organism>
<gene>
    <name evidence="1" type="ORF">PVT68_13075</name>
</gene>
<evidence type="ECO:0000313" key="1">
    <source>
        <dbReference type="EMBL" id="WGL15699.1"/>
    </source>
</evidence>
<dbReference type="InterPro" id="IPR010352">
    <property type="entry name" value="DUF945"/>
</dbReference>